<keyword evidence="4" id="KW-1185">Reference proteome</keyword>
<accession>A0ABR7VLX8</accession>
<feature type="domain" description="YvbJ-like NTF2-like" evidence="2">
    <location>
        <begin position="216"/>
        <end position="341"/>
    </location>
</feature>
<dbReference type="PANTHER" id="PTHR40038">
    <property type="entry name" value="MEMBRANE-ASSOCIATED PROTEIN TCAA"/>
    <property type="match status" value="1"/>
</dbReference>
<feature type="domain" description="TcaA second" evidence="1">
    <location>
        <begin position="31"/>
        <end position="123"/>
    </location>
</feature>
<protein>
    <recommendedName>
        <fullName evidence="5">DUF5105 domain-containing protein</fullName>
    </recommendedName>
</protein>
<sequence length="376" mass="42730">MSKKTMMISGLAGLVLVLLISFFILQQNHKPDKVVQQFKDAVKQKDTETLKELIVPDNKKAAVEKGTLTALITYLNENHNSFEVIKDGLDKQIKDKNFGTSNEQISLIETGKDMGIFPVYKLEAKTVNIKVSGQNEDDDIALEVNGLKKSLSKTDEKEEKYGPLLPGQYELEASVKNQLGMFKHKEKADVWGNKQVTVLVEPEKLVQENKKINEDIMNTTVKFNENLSIFMTSGLNAKSFTHSTEQFKKDFAGSEDYFELVKTGIDEIQSQYLSAVVNESAMDINYFDGQWTAEVEAVVDYNEKVKIKGTKKFEDASYQALRKYSLEYNKEKKKWLIQSIEDIMADGTEPDYWDKKKELKVSNPPVNTWNAKSTSI</sequence>
<dbReference type="Proteomes" id="UP000621631">
    <property type="component" value="Unassembled WGS sequence"/>
</dbReference>
<dbReference type="InterPro" id="IPR056902">
    <property type="entry name" value="NTF2_YvbJ"/>
</dbReference>
<evidence type="ECO:0000313" key="3">
    <source>
        <dbReference type="EMBL" id="MBD1221837.1"/>
    </source>
</evidence>
<evidence type="ECO:0000313" key="4">
    <source>
        <dbReference type="Proteomes" id="UP000621631"/>
    </source>
</evidence>
<comment type="caution">
    <text evidence="3">The sequence shown here is derived from an EMBL/GenBank/DDBJ whole genome shotgun (WGS) entry which is preliminary data.</text>
</comment>
<dbReference type="RefSeq" id="WP_189777211.1">
    <property type="nucleotide sequence ID" value="NZ_JACWEZ010000002.1"/>
</dbReference>
<organism evidence="3 4">
    <name type="scientific">Virgibacillus halodenitrificans</name>
    <name type="common">Bacillus halodenitrificans</name>
    <dbReference type="NCBI Taxonomy" id="1482"/>
    <lineage>
        <taxon>Bacteria</taxon>
        <taxon>Bacillati</taxon>
        <taxon>Bacillota</taxon>
        <taxon>Bacilli</taxon>
        <taxon>Bacillales</taxon>
        <taxon>Bacillaceae</taxon>
        <taxon>Virgibacillus</taxon>
    </lineage>
</organism>
<evidence type="ECO:0008006" key="5">
    <source>
        <dbReference type="Google" id="ProtNLM"/>
    </source>
</evidence>
<reference evidence="3 4" key="1">
    <citation type="submission" date="2020-09" db="EMBL/GenBank/DDBJ databases">
        <title>Draft Genome Sequences of Oil-Oxidizing Bacteria Halomonas titanicae, Marinobacter lutaoensis, and Virgibacillus halodenitrificans Isolated from Highly Saline Environments.</title>
        <authorList>
            <person name="Grouzdev D.S."/>
            <person name="Sokolova D.S."/>
            <person name="Semenova E.M."/>
            <person name="Borzenkov I.A."/>
            <person name="Bidzhieva S.K."/>
            <person name="Poltaraus A.B."/>
            <person name="Nazina T.N."/>
        </authorList>
    </citation>
    <scope>NUCLEOTIDE SEQUENCE [LARGE SCALE GENOMIC DNA]</scope>
    <source>
        <strain evidence="3 4">VKM B-3472D</strain>
    </source>
</reference>
<gene>
    <name evidence="3" type="ORF">IC602_04395</name>
</gene>
<dbReference type="Pfam" id="PF25155">
    <property type="entry name" value="NTF2_YvbJ"/>
    <property type="match status" value="1"/>
</dbReference>
<name>A0ABR7VLX8_VIRHA</name>
<dbReference type="InterPro" id="IPR054529">
    <property type="entry name" value="TcaA_2nd"/>
</dbReference>
<proteinExistence type="predicted"/>
<dbReference type="EMBL" id="JACWEZ010000002">
    <property type="protein sequence ID" value="MBD1221837.1"/>
    <property type="molecule type" value="Genomic_DNA"/>
</dbReference>
<evidence type="ECO:0000259" key="2">
    <source>
        <dbReference type="Pfam" id="PF25155"/>
    </source>
</evidence>
<dbReference type="PANTHER" id="PTHR40038:SF1">
    <property type="entry name" value="MEMBRANE-ASSOCIATED PROTEIN TCAA"/>
    <property type="match status" value="1"/>
</dbReference>
<dbReference type="Pfam" id="PF22813">
    <property type="entry name" value="TcaA_2nd"/>
    <property type="match status" value="1"/>
</dbReference>
<evidence type="ECO:0000259" key="1">
    <source>
        <dbReference type="Pfam" id="PF22813"/>
    </source>
</evidence>